<comment type="caution">
    <text evidence="13">Lacks conserved residue(s) required for the propagation of feature annotation.</text>
</comment>
<dbReference type="RefSeq" id="WP_123121435.1">
    <property type="nucleotide sequence ID" value="NZ_RJJR01000012.1"/>
</dbReference>
<comment type="function">
    <text evidence="1 13">Transfers the gamma-phosphate of ATP to the 4'-position of a tetraacyldisaccharide 1-phosphate intermediate (termed DS-1-P) to form tetraacyldisaccharide 1,4'-bis-phosphate (lipid IVA).</text>
</comment>
<comment type="catalytic activity">
    <reaction evidence="13">
        <text>a lipid A disaccharide + ATP = a lipid IVA + ADP + H(+)</text>
        <dbReference type="Rhea" id="RHEA:67840"/>
        <dbReference type="ChEBI" id="CHEBI:15378"/>
        <dbReference type="ChEBI" id="CHEBI:30616"/>
        <dbReference type="ChEBI" id="CHEBI:176343"/>
        <dbReference type="ChEBI" id="CHEBI:176425"/>
        <dbReference type="ChEBI" id="CHEBI:456216"/>
        <dbReference type="EC" id="2.7.1.130"/>
    </reaction>
</comment>
<dbReference type="GO" id="GO:0009029">
    <property type="term" value="F:lipid-A 4'-kinase activity"/>
    <property type="evidence" value="ECO:0007669"/>
    <property type="project" value="UniProtKB-UniRule"/>
</dbReference>
<evidence type="ECO:0000256" key="12">
    <source>
        <dbReference type="ARBA" id="ARBA00029757"/>
    </source>
</evidence>
<dbReference type="EC" id="2.7.1.130" evidence="3 13"/>
<evidence type="ECO:0000256" key="5">
    <source>
        <dbReference type="ARBA" id="ARBA00022516"/>
    </source>
</evidence>
<dbReference type="InterPro" id="IPR027417">
    <property type="entry name" value="P-loop_NTPase"/>
</dbReference>
<dbReference type="UniPathway" id="UPA00359">
    <property type="reaction ID" value="UER00482"/>
</dbReference>
<evidence type="ECO:0000256" key="1">
    <source>
        <dbReference type="ARBA" id="ARBA00002274"/>
    </source>
</evidence>
<dbReference type="SUPFAM" id="SSF52540">
    <property type="entry name" value="P-loop containing nucleoside triphosphate hydrolases"/>
    <property type="match status" value="1"/>
</dbReference>
<evidence type="ECO:0000256" key="9">
    <source>
        <dbReference type="ARBA" id="ARBA00022777"/>
    </source>
</evidence>
<evidence type="ECO:0000256" key="8">
    <source>
        <dbReference type="ARBA" id="ARBA00022741"/>
    </source>
</evidence>
<dbReference type="GO" id="GO:0005886">
    <property type="term" value="C:plasma membrane"/>
    <property type="evidence" value="ECO:0007669"/>
    <property type="project" value="TreeGrafter"/>
</dbReference>
<comment type="pathway">
    <text evidence="2 13">Glycolipid biosynthesis; lipid IV(A) biosynthesis; lipid IV(A) from (3R)-3-hydroxytetradecanoyl-[acyl-carrier-protein] and UDP-N-acetyl-alpha-D-glucosamine: step 6/6.</text>
</comment>
<evidence type="ECO:0000313" key="15">
    <source>
        <dbReference type="Proteomes" id="UP000267223"/>
    </source>
</evidence>
<keyword evidence="5 13" id="KW-0444">Lipid biosynthesis</keyword>
<evidence type="ECO:0000313" key="14">
    <source>
        <dbReference type="EMBL" id="RNI34881.1"/>
    </source>
</evidence>
<evidence type="ECO:0000256" key="7">
    <source>
        <dbReference type="ARBA" id="ARBA00022679"/>
    </source>
</evidence>
<dbReference type="GO" id="GO:0005524">
    <property type="term" value="F:ATP binding"/>
    <property type="evidence" value="ECO:0007669"/>
    <property type="project" value="UniProtKB-UniRule"/>
</dbReference>
<keyword evidence="9 13" id="KW-0418">Kinase</keyword>
<dbReference type="PANTHER" id="PTHR42724">
    <property type="entry name" value="TETRAACYLDISACCHARIDE 4'-KINASE"/>
    <property type="match status" value="1"/>
</dbReference>
<dbReference type="InterPro" id="IPR003758">
    <property type="entry name" value="LpxK"/>
</dbReference>
<protein>
    <recommendedName>
        <fullName evidence="4 13">Tetraacyldisaccharide 4'-kinase</fullName>
        <ecNumber evidence="3 13">2.7.1.130</ecNumber>
    </recommendedName>
    <alternativeName>
        <fullName evidence="12 13">Lipid A 4'-kinase</fullName>
    </alternativeName>
</protein>
<proteinExistence type="inferred from homology"/>
<dbReference type="AlphaFoldDB" id="A0A3M9NAU1"/>
<dbReference type="NCBIfam" id="TIGR00682">
    <property type="entry name" value="lpxK"/>
    <property type="match status" value="1"/>
</dbReference>
<dbReference type="OrthoDB" id="9766423at2"/>
<keyword evidence="6 13" id="KW-0441">Lipid A biosynthesis</keyword>
<dbReference type="GO" id="GO:0009245">
    <property type="term" value="P:lipid A biosynthetic process"/>
    <property type="evidence" value="ECO:0007669"/>
    <property type="project" value="UniProtKB-UniRule"/>
</dbReference>
<evidence type="ECO:0000256" key="13">
    <source>
        <dbReference type="HAMAP-Rule" id="MF_00409"/>
    </source>
</evidence>
<evidence type="ECO:0000256" key="3">
    <source>
        <dbReference type="ARBA" id="ARBA00012071"/>
    </source>
</evidence>
<dbReference type="HAMAP" id="MF_00409">
    <property type="entry name" value="LpxK"/>
    <property type="match status" value="1"/>
</dbReference>
<organism evidence="14 15">
    <name type="scientific">Hanamia caeni</name>
    <dbReference type="NCBI Taxonomy" id="2294116"/>
    <lineage>
        <taxon>Bacteria</taxon>
        <taxon>Pseudomonadati</taxon>
        <taxon>Bacteroidota</taxon>
        <taxon>Chitinophagia</taxon>
        <taxon>Chitinophagales</taxon>
        <taxon>Chitinophagaceae</taxon>
        <taxon>Hanamia</taxon>
    </lineage>
</organism>
<dbReference type="Pfam" id="PF02606">
    <property type="entry name" value="LpxK"/>
    <property type="match status" value="1"/>
</dbReference>
<dbReference type="PANTHER" id="PTHR42724:SF1">
    <property type="entry name" value="TETRAACYLDISACCHARIDE 4'-KINASE, MITOCHONDRIAL-RELATED"/>
    <property type="match status" value="1"/>
</dbReference>
<evidence type="ECO:0000256" key="6">
    <source>
        <dbReference type="ARBA" id="ARBA00022556"/>
    </source>
</evidence>
<name>A0A3M9NAU1_9BACT</name>
<keyword evidence="10 13" id="KW-0067">ATP-binding</keyword>
<evidence type="ECO:0000256" key="2">
    <source>
        <dbReference type="ARBA" id="ARBA00004870"/>
    </source>
</evidence>
<keyword evidence="11 13" id="KW-0443">Lipid metabolism</keyword>
<evidence type="ECO:0000256" key="11">
    <source>
        <dbReference type="ARBA" id="ARBA00023098"/>
    </source>
</evidence>
<dbReference type="EMBL" id="RJJR01000012">
    <property type="protein sequence ID" value="RNI34881.1"/>
    <property type="molecule type" value="Genomic_DNA"/>
</dbReference>
<keyword evidence="7 13" id="KW-0808">Transferase</keyword>
<reference evidence="14 15" key="1">
    <citation type="submission" date="2018-11" db="EMBL/GenBank/DDBJ databases">
        <title>Draft genome sequence of Ferruginibacter sp. BO-59.</title>
        <authorList>
            <person name="Im W.T."/>
        </authorList>
    </citation>
    <scope>NUCLEOTIDE SEQUENCE [LARGE SCALE GENOMIC DNA]</scope>
    <source>
        <strain evidence="14 15">BO-59</strain>
    </source>
</reference>
<accession>A0A3M9NAU1</accession>
<sequence>MDKKHRKIFWPFSFLYHGIIHLRNLAFDKKIFRSASFDLPVICIGNLSVGGTGKSPMVEYLVKILYERYKVATLSRGYKRKTKGFYIADENTTTPDIGDEPMQFYRKFRDITVAVDEDRVMGIPKILNDRPETEIIILDDAFQHRQVAAGLNILLTACNNLYTKDFLLPAGSLRDEKKSSRRADIIIVTKCNKNLSQQQRQNIIEELNPGNTQKVFFTTVKYGTPYSLFQDESRDLNIDDSVLLITGIADPKLIEMLLDSKVLLKKTLRFKDHHLYNESDIKKIKEEFSKMNSSRKIILTTEKDATRLSSFKNHLKDLPVFVLPMAHQFLFDEEMSFQREVSRYVEEAKN</sequence>
<dbReference type="Proteomes" id="UP000267223">
    <property type="component" value="Unassembled WGS sequence"/>
</dbReference>
<comment type="similarity">
    <text evidence="13">Belongs to the LpxK family.</text>
</comment>
<evidence type="ECO:0000256" key="4">
    <source>
        <dbReference type="ARBA" id="ARBA00016436"/>
    </source>
</evidence>
<comment type="caution">
    <text evidence="14">The sequence shown here is derived from an EMBL/GenBank/DDBJ whole genome shotgun (WGS) entry which is preliminary data.</text>
</comment>
<evidence type="ECO:0000256" key="10">
    <source>
        <dbReference type="ARBA" id="ARBA00022840"/>
    </source>
</evidence>
<gene>
    <name evidence="13 14" type="primary">lpxK</name>
    <name evidence="14" type="ORF">EFY79_14490</name>
</gene>
<keyword evidence="8 13" id="KW-0547">Nucleotide-binding</keyword>
<keyword evidence="15" id="KW-1185">Reference proteome</keyword>
<dbReference type="GO" id="GO:0009244">
    <property type="term" value="P:lipopolysaccharide core region biosynthetic process"/>
    <property type="evidence" value="ECO:0007669"/>
    <property type="project" value="TreeGrafter"/>
</dbReference>